<dbReference type="OrthoDB" id="9981950at2"/>
<dbReference type="HOGENOM" id="CLU_1076596_0_0_11"/>
<proteinExistence type="predicted"/>
<accession>C8WNK0</accession>
<organism evidence="2 3">
    <name type="scientific">Eggerthella lenta (strain ATCC 25559 / DSM 2243 / CCUG 17323 / JCM 9979 / KCTC 3265 / NCTC 11813 / VPI 0255 / 1899 B)</name>
    <name type="common">Eubacterium lentum</name>
    <dbReference type="NCBI Taxonomy" id="479437"/>
    <lineage>
        <taxon>Bacteria</taxon>
        <taxon>Bacillati</taxon>
        <taxon>Actinomycetota</taxon>
        <taxon>Coriobacteriia</taxon>
        <taxon>Eggerthellales</taxon>
        <taxon>Eggerthellaceae</taxon>
        <taxon>Eggerthella</taxon>
    </lineage>
</organism>
<dbReference type="BioCyc" id="ELEN479437:G1GFY-890-MONOMER"/>
<name>C8WNK0_EGGLE</name>
<dbReference type="EMBL" id="CP001726">
    <property type="protein sequence ID" value="ACV54860.1"/>
    <property type="molecule type" value="Genomic_DNA"/>
</dbReference>
<gene>
    <name evidence="2" type="ordered locus">Elen_0887</name>
</gene>
<feature type="transmembrane region" description="Helical" evidence="1">
    <location>
        <begin position="237"/>
        <end position="257"/>
    </location>
</feature>
<evidence type="ECO:0000313" key="3">
    <source>
        <dbReference type="Proteomes" id="UP000001377"/>
    </source>
</evidence>
<feature type="transmembrane region" description="Helical" evidence="1">
    <location>
        <begin position="195"/>
        <end position="225"/>
    </location>
</feature>
<dbReference type="PaxDb" id="479437-Elen_0887"/>
<keyword evidence="1" id="KW-0472">Membrane</keyword>
<feature type="transmembrane region" description="Helical" evidence="1">
    <location>
        <begin position="107"/>
        <end position="135"/>
    </location>
</feature>
<keyword evidence="1" id="KW-0812">Transmembrane</keyword>
<dbReference type="Proteomes" id="UP000001377">
    <property type="component" value="Chromosome"/>
</dbReference>
<dbReference type="RefSeq" id="WP_015760248.1">
    <property type="nucleotide sequence ID" value="NC_013204.1"/>
</dbReference>
<evidence type="ECO:0000256" key="1">
    <source>
        <dbReference type="SAM" id="Phobius"/>
    </source>
</evidence>
<evidence type="ECO:0000313" key="2">
    <source>
        <dbReference type="EMBL" id="ACV54860.1"/>
    </source>
</evidence>
<sequence precursor="true">MLGTLTLAAGTAAAGWLAQHAYQSLRYSFYEREDAAMLADGADPAERRDWLAAIGAQVAIQAVAPSTIAALAASGDIDADLLADGESGAYARRYNPTLAGEAYWVPAYLAAALAGAAYSPAAAVAAVSSLAIAASDIRFRIVPLPHLAVLAASSIAAFCPTLAGAALTAAGMGVTWALGAAVRRAGGEWGDGDSLMLGCVLGSTAATPLIVGLVPALGAAALLFIACSRRIGVKTDAMPLAPVISLALIAALAAGALS</sequence>
<feature type="transmembrane region" description="Helical" evidence="1">
    <location>
        <begin position="147"/>
        <end position="175"/>
    </location>
</feature>
<protein>
    <recommendedName>
        <fullName evidence="4">Peptidase A24</fullName>
    </recommendedName>
</protein>
<keyword evidence="1" id="KW-1133">Transmembrane helix</keyword>
<dbReference type="KEGG" id="ele:Elen_0887"/>
<reference evidence="2 3" key="1">
    <citation type="journal article" date="2009" name="Stand. Genomic Sci.">
        <title>Complete genome sequence of Eggerthella lenta type strain (IPP VPI 0255).</title>
        <authorList>
            <person name="Saunders E."/>
            <person name="Pukall R."/>
            <person name="Abt B."/>
            <person name="Lapidus A."/>
            <person name="Glavina Del Rio T."/>
            <person name="Copeland A."/>
            <person name="Tice H."/>
            <person name="Cheng J.F."/>
            <person name="Lucas S."/>
            <person name="Chen F."/>
            <person name="Nolan M."/>
            <person name="Bruce D."/>
            <person name="Goodwin L."/>
            <person name="Pitluck S."/>
            <person name="Ivanova N."/>
            <person name="Mavromatis K."/>
            <person name="Ovchinnikova G."/>
            <person name="Pati A."/>
            <person name="Chen A."/>
            <person name="Palaniappan K."/>
            <person name="Land M."/>
            <person name="Hauser L."/>
            <person name="Chang Y.J."/>
            <person name="Jeffries C.D."/>
            <person name="Chain P."/>
            <person name="Meincke L."/>
            <person name="Sims D."/>
            <person name="Brettin T."/>
            <person name="Detter J.C."/>
            <person name="Goker M."/>
            <person name="Bristow J."/>
            <person name="Eisen J.A."/>
            <person name="Markowitz V."/>
            <person name="Hugenholtz P."/>
            <person name="Kyrpides N.C."/>
            <person name="Klenk H.P."/>
            <person name="Han C."/>
        </authorList>
    </citation>
    <scope>NUCLEOTIDE SEQUENCE [LARGE SCALE GENOMIC DNA]</scope>
    <source>
        <strain evidence="3">ATCC 25559 / DSM 2243 / CCUG 17323 / JCM 9979 / KCTC 3265 / NCTC 11813 / VPI 0255 / 1899 B</strain>
    </source>
</reference>
<dbReference type="STRING" id="479437.Elen_0887"/>
<evidence type="ECO:0008006" key="4">
    <source>
        <dbReference type="Google" id="ProtNLM"/>
    </source>
</evidence>
<keyword evidence="3" id="KW-1185">Reference proteome</keyword>
<dbReference type="AlphaFoldDB" id="C8WNK0"/>